<organism evidence="1 2">
    <name type="scientific">Methylomonas koyamae</name>
    <dbReference type="NCBI Taxonomy" id="702114"/>
    <lineage>
        <taxon>Bacteria</taxon>
        <taxon>Pseudomonadati</taxon>
        <taxon>Pseudomonadota</taxon>
        <taxon>Gammaproteobacteria</taxon>
        <taxon>Methylococcales</taxon>
        <taxon>Methylococcaceae</taxon>
        <taxon>Methylomonas</taxon>
    </lineage>
</organism>
<name>A0AA91D8E5_9GAMM</name>
<protein>
    <submittedName>
        <fullName evidence="1">Uncharacterized protein</fullName>
    </submittedName>
</protein>
<dbReference type="RefSeq" id="WP_064030491.1">
    <property type="nucleotide sequence ID" value="NZ_LUUL01000146.1"/>
</dbReference>
<reference evidence="1 2" key="1">
    <citation type="submission" date="2016-03" db="EMBL/GenBank/DDBJ databases">
        <authorList>
            <person name="Heylen K."/>
            <person name="De Vos P."/>
            <person name="Vekeman B."/>
        </authorList>
    </citation>
    <scope>NUCLEOTIDE SEQUENCE [LARGE SCALE GENOMIC DNA]</scope>
    <source>
        <strain evidence="1 2">R-49807</strain>
    </source>
</reference>
<dbReference type="SUPFAM" id="SSF159501">
    <property type="entry name" value="EreA/ChaN-like"/>
    <property type="match status" value="1"/>
</dbReference>
<evidence type="ECO:0000313" key="2">
    <source>
        <dbReference type="Proteomes" id="UP000077734"/>
    </source>
</evidence>
<sequence>MNLNQALSIYIGQGHRLGFQFSYQRGVVYFDLWQFGVCCAIGISIGGTGQFREKLDHFPNDFTDIEQNIKPGTIVIIGETHQEPESPRFFKRLVDSTIAKYQCLSIGLEIERSQQTTIDDVMAGRAPVSKIRIPFAVDHDGMRRMIEQFAELKRQSPCLKVEAIDADQDRDENMANRLADFPSDQPILVLLGGLHALKKVNWIVTSGKPAVAEILVHRGFQVKSYPQRWLPETCPGDQGRTSRFIGATEPEALPILNRTLTGW</sequence>
<proteinExistence type="predicted"/>
<dbReference type="Proteomes" id="UP000077734">
    <property type="component" value="Unassembled WGS sequence"/>
</dbReference>
<keyword evidence="2" id="KW-1185">Reference proteome</keyword>
<dbReference type="Gene3D" id="3.40.50.11550">
    <property type="match status" value="1"/>
</dbReference>
<gene>
    <name evidence="1" type="ORF">A1356_21260</name>
</gene>
<comment type="caution">
    <text evidence="1">The sequence shown here is derived from an EMBL/GenBank/DDBJ whole genome shotgun (WGS) entry which is preliminary data.</text>
</comment>
<dbReference type="EMBL" id="LUUL01000146">
    <property type="protein sequence ID" value="OAI21244.1"/>
    <property type="molecule type" value="Genomic_DNA"/>
</dbReference>
<evidence type="ECO:0000313" key="1">
    <source>
        <dbReference type="EMBL" id="OAI21244.1"/>
    </source>
</evidence>
<dbReference type="AlphaFoldDB" id="A0AA91D8E5"/>
<accession>A0AA91D8E5</accession>